<feature type="domain" description="Pyridine nucleotide-disulphide oxidoreductase dimerisation" evidence="10">
    <location>
        <begin position="329"/>
        <end position="436"/>
    </location>
</feature>
<evidence type="ECO:0000256" key="3">
    <source>
        <dbReference type="ARBA" id="ARBA00022630"/>
    </source>
</evidence>
<comment type="caution">
    <text evidence="12">The sequence shown here is derived from an EMBL/GenBank/DDBJ whole genome shotgun (WGS) entry which is preliminary data.</text>
</comment>
<accession>A0ABT5T9H4</accession>
<gene>
    <name evidence="12" type="ORF">PUT78_10995</name>
</gene>
<evidence type="ECO:0000256" key="2">
    <source>
        <dbReference type="ARBA" id="ARBA00007532"/>
    </source>
</evidence>
<evidence type="ECO:0000256" key="4">
    <source>
        <dbReference type="ARBA" id="ARBA00022827"/>
    </source>
</evidence>
<dbReference type="PANTHER" id="PTHR43014:SF2">
    <property type="entry name" value="MERCURIC REDUCTASE"/>
    <property type="match status" value="1"/>
</dbReference>
<reference evidence="12" key="1">
    <citation type="submission" date="2023-02" db="EMBL/GenBank/DDBJ databases">
        <title>Description of Roseinatronobacter alkalisoli sp. nov., an alkaliphilic bacerium isolated from soda soil.</title>
        <authorList>
            <person name="Wei W."/>
        </authorList>
    </citation>
    <scope>NUCLEOTIDE SEQUENCE</scope>
    <source>
        <strain evidence="12">HJB301</strain>
    </source>
</reference>
<evidence type="ECO:0000259" key="11">
    <source>
        <dbReference type="Pfam" id="PF07992"/>
    </source>
</evidence>
<evidence type="ECO:0000313" key="13">
    <source>
        <dbReference type="Proteomes" id="UP001431784"/>
    </source>
</evidence>
<comment type="cofactor">
    <cofactor evidence="1">
        <name>FAD</name>
        <dbReference type="ChEBI" id="CHEBI:57692"/>
    </cofactor>
</comment>
<dbReference type="PANTHER" id="PTHR43014">
    <property type="entry name" value="MERCURIC REDUCTASE"/>
    <property type="match status" value="1"/>
</dbReference>
<dbReference type="Pfam" id="PF07992">
    <property type="entry name" value="Pyr_redox_2"/>
    <property type="match status" value="1"/>
</dbReference>
<dbReference type="EMBL" id="JAQZSM010000008">
    <property type="protein sequence ID" value="MDD7971631.1"/>
    <property type="molecule type" value="Genomic_DNA"/>
</dbReference>
<dbReference type="SUPFAM" id="SSF51905">
    <property type="entry name" value="FAD/NAD(P)-binding domain"/>
    <property type="match status" value="1"/>
</dbReference>
<keyword evidence="4 9" id="KW-0274">FAD</keyword>
<comment type="similarity">
    <text evidence="2 9">Belongs to the class-I pyridine nucleotide-disulfide oxidoreductase family.</text>
</comment>
<evidence type="ECO:0000259" key="10">
    <source>
        <dbReference type="Pfam" id="PF02852"/>
    </source>
</evidence>
<organism evidence="12 13">
    <name type="scientific">Roseinatronobacter alkalisoli</name>
    <dbReference type="NCBI Taxonomy" id="3028235"/>
    <lineage>
        <taxon>Bacteria</taxon>
        <taxon>Pseudomonadati</taxon>
        <taxon>Pseudomonadota</taxon>
        <taxon>Alphaproteobacteria</taxon>
        <taxon>Rhodobacterales</taxon>
        <taxon>Paracoccaceae</taxon>
        <taxon>Roseinatronobacter</taxon>
    </lineage>
</organism>
<evidence type="ECO:0000256" key="8">
    <source>
        <dbReference type="ARBA" id="ARBA00023284"/>
    </source>
</evidence>
<dbReference type="RefSeq" id="WP_274352307.1">
    <property type="nucleotide sequence ID" value="NZ_JAQZSM010000008.1"/>
</dbReference>
<keyword evidence="3 9" id="KW-0285">Flavoprotein</keyword>
<feature type="domain" description="FAD/NAD(P)-binding" evidence="11">
    <location>
        <begin position="7"/>
        <end position="307"/>
    </location>
</feature>
<dbReference type="PROSITE" id="PS00076">
    <property type="entry name" value="PYRIDINE_REDOX_1"/>
    <property type="match status" value="1"/>
</dbReference>
<keyword evidence="7" id="KW-1015">Disulfide bond</keyword>
<evidence type="ECO:0000256" key="9">
    <source>
        <dbReference type="RuleBase" id="RU003691"/>
    </source>
</evidence>
<keyword evidence="6 9" id="KW-0560">Oxidoreductase</keyword>
<dbReference type="InterPro" id="IPR004099">
    <property type="entry name" value="Pyr_nucl-diS_OxRdtase_dimer"/>
</dbReference>
<dbReference type="InterPro" id="IPR001100">
    <property type="entry name" value="Pyr_nuc-diS_OxRdtase"/>
</dbReference>
<dbReference type="Gene3D" id="3.50.50.60">
    <property type="entry name" value="FAD/NAD(P)-binding domain"/>
    <property type="match status" value="2"/>
</dbReference>
<sequence>MSNLKTDICVIGGGSGGLSVAAGAAQMGARVILIEGHKMGGDCLNYGCVPSKALLAKARAAKARGTIAEDDFRAAMDHVNATIAAIEPHDSVERFEGLGVQVIQGFARFTAPDTVTVDDITIRARRFVIATGSSPLVPPIPGLDRVPFMTNETLFAQKECPGHLLIIGGGPIGLEMAQAHRRLGAKVTVIEGEKALGREDPDAAAVVLKQLRRDGVEIIEDAQVESVSGHAGALEVQVRGGTIFAGTHLLVAVGRKPNLDRLDLNVAGIAYDRGGITVGTDLRSTNRRAYAVGDVAGHGQFTHLAGYHAGLVIRSLLFALPVKARHDHIPRVTYTDPELAQIGLTEAQARQKYGGQLSVQRIGYDQIDRAQADGRTDGFIKLMVARGRPVGVTLVGAQAGELIAPFALAIASNLKLSAMAGMVLPYPTLAEIGKRAAGAYFSPKLFDNPTVKRVVRTVQRWLP</sequence>
<keyword evidence="8 9" id="KW-0676">Redox-active center</keyword>
<evidence type="ECO:0000256" key="1">
    <source>
        <dbReference type="ARBA" id="ARBA00001974"/>
    </source>
</evidence>
<dbReference type="PRINTS" id="PR00368">
    <property type="entry name" value="FADPNR"/>
</dbReference>
<evidence type="ECO:0000256" key="7">
    <source>
        <dbReference type="ARBA" id="ARBA00023157"/>
    </source>
</evidence>
<dbReference type="Pfam" id="PF02852">
    <property type="entry name" value="Pyr_redox_dim"/>
    <property type="match status" value="1"/>
</dbReference>
<proteinExistence type="inferred from homology"/>
<evidence type="ECO:0000313" key="12">
    <source>
        <dbReference type="EMBL" id="MDD7971631.1"/>
    </source>
</evidence>
<dbReference type="PRINTS" id="PR00411">
    <property type="entry name" value="PNDRDTASEI"/>
</dbReference>
<evidence type="ECO:0000256" key="6">
    <source>
        <dbReference type="ARBA" id="ARBA00023002"/>
    </source>
</evidence>
<dbReference type="InterPro" id="IPR036188">
    <property type="entry name" value="FAD/NAD-bd_sf"/>
</dbReference>
<dbReference type="Proteomes" id="UP001431784">
    <property type="component" value="Unassembled WGS sequence"/>
</dbReference>
<dbReference type="SUPFAM" id="SSF55424">
    <property type="entry name" value="FAD/NAD-linked reductases, dimerisation (C-terminal) domain"/>
    <property type="match status" value="1"/>
</dbReference>
<protein>
    <submittedName>
        <fullName evidence="12">FAD-dependent oxidoreductase</fullName>
    </submittedName>
</protein>
<dbReference type="PIRSF" id="PIRSF000350">
    <property type="entry name" value="Mercury_reductase_MerA"/>
    <property type="match status" value="1"/>
</dbReference>
<dbReference type="InterPro" id="IPR012999">
    <property type="entry name" value="Pyr_OxRdtase_I_AS"/>
</dbReference>
<dbReference type="InterPro" id="IPR023753">
    <property type="entry name" value="FAD/NAD-binding_dom"/>
</dbReference>
<evidence type="ECO:0000256" key="5">
    <source>
        <dbReference type="ARBA" id="ARBA00022857"/>
    </source>
</evidence>
<dbReference type="InterPro" id="IPR016156">
    <property type="entry name" value="FAD/NAD-linked_Rdtase_dimer_sf"/>
</dbReference>
<keyword evidence="5" id="KW-0521">NADP</keyword>
<name>A0ABT5T9H4_9RHOB</name>
<dbReference type="Gene3D" id="3.30.390.30">
    <property type="match status" value="1"/>
</dbReference>
<keyword evidence="13" id="KW-1185">Reference proteome</keyword>